<dbReference type="RefSeq" id="WP_382187030.1">
    <property type="nucleotide sequence ID" value="NZ_JBHSZI010000001.1"/>
</dbReference>
<protein>
    <submittedName>
        <fullName evidence="1">Uncharacterized protein</fullName>
    </submittedName>
</protein>
<dbReference type="EMBL" id="JBHSZI010000001">
    <property type="protein sequence ID" value="MFC7058079.1"/>
    <property type="molecule type" value="Genomic_DNA"/>
</dbReference>
<name>A0ABD5W004_9EURY</name>
<evidence type="ECO:0000313" key="2">
    <source>
        <dbReference type="Proteomes" id="UP001596445"/>
    </source>
</evidence>
<proteinExistence type="predicted"/>
<organism evidence="1 2">
    <name type="scientific">Halovenus salina</name>
    <dbReference type="NCBI Taxonomy" id="1510225"/>
    <lineage>
        <taxon>Archaea</taxon>
        <taxon>Methanobacteriati</taxon>
        <taxon>Methanobacteriota</taxon>
        <taxon>Stenosarchaea group</taxon>
        <taxon>Halobacteria</taxon>
        <taxon>Halobacteriales</taxon>
        <taxon>Haloarculaceae</taxon>
        <taxon>Halovenus</taxon>
    </lineage>
</organism>
<evidence type="ECO:0000313" key="1">
    <source>
        <dbReference type="EMBL" id="MFC7058079.1"/>
    </source>
</evidence>
<gene>
    <name evidence="1" type="ORF">ACFQQG_07720</name>
</gene>
<keyword evidence="2" id="KW-1185">Reference proteome</keyword>
<dbReference type="AlphaFoldDB" id="A0ABD5W004"/>
<reference evidence="1 2" key="1">
    <citation type="journal article" date="2019" name="Int. J. Syst. Evol. Microbiol.">
        <title>The Global Catalogue of Microorganisms (GCM) 10K type strain sequencing project: providing services to taxonomists for standard genome sequencing and annotation.</title>
        <authorList>
            <consortium name="The Broad Institute Genomics Platform"/>
            <consortium name="The Broad Institute Genome Sequencing Center for Infectious Disease"/>
            <person name="Wu L."/>
            <person name="Ma J."/>
        </authorList>
    </citation>
    <scope>NUCLEOTIDE SEQUENCE [LARGE SCALE GENOMIC DNA]</scope>
    <source>
        <strain evidence="1 2">JCM 30072</strain>
    </source>
</reference>
<comment type="caution">
    <text evidence="1">The sequence shown here is derived from an EMBL/GenBank/DDBJ whole genome shotgun (WGS) entry which is preliminary data.</text>
</comment>
<dbReference type="Proteomes" id="UP001596445">
    <property type="component" value="Unassembled WGS sequence"/>
</dbReference>
<sequence length="195" mass="21665">MADEGGDLAAFGDALDTVVETIDSSVLLMEASAGEGDDLDGIADRLANRGYDARLADELPDAEGRPAEEKHAIYMMLSKFSILVDYDSSRRLSEYETAKAHNNVLAYLVPAESERQTTHMIGGHEDSNLDHIRKFEFDEEPTEVLDNVISWAESVIERRRESTRDRLPGVARFCSREVRGAVVKGDIILTEHILV</sequence>
<accession>A0ABD5W004</accession>